<reference evidence="2" key="1">
    <citation type="journal article" date="2011" name="PLoS Genet.">
        <title>Genomic analysis of the necrotrophic fungal pathogens Sclerotinia sclerotiorum and Botrytis cinerea.</title>
        <authorList>
            <person name="Amselem J."/>
            <person name="Cuomo C.A."/>
            <person name="van Kan J.A."/>
            <person name="Viaud M."/>
            <person name="Benito E.P."/>
            <person name="Couloux A."/>
            <person name="Coutinho P.M."/>
            <person name="de Vries R.P."/>
            <person name="Dyer P.S."/>
            <person name="Fillinger S."/>
            <person name="Fournier E."/>
            <person name="Gout L."/>
            <person name="Hahn M."/>
            <person name="Kohn L."/>
            <person name="Lapalu N."/>
            <person name="Plummer K.M."/>
            <person name="Pradier J.M."/>
            <person name="Quevillon E."/>
            <person name="Sharon A."/>
            <person name="Simon A."/>
            <person name="ten Have A."/>
            <person name="Tudzynski B."/>
            <person name="Tudzynski P."/>
            <person name="Wincker P."/>
            <person name="Andrew M."/>
            <person name="Anthouard V."/>
            <person name="Beever R.E."/>
            <person name="Beffa R."/>
            <person name="Benoit I."/>
            <person name="Bouzid O."/>
            <person name="Brault B."/>
            <person name="Chen Z."/>
            <person name="Choquer M."/>
            <person name="Collemare J."/>
            <person name="Cotton P."/>
            <person name="Danchin E.G."/>
            <person name="Da Silva C."/>
            <person name="Gautier A."/>
            <person name="Giraud C."/>
            <person name="Giraud T."/>
            <person name="Gonzalez C."/>
            <person name="Grossetete S."/>
            <person name="Guldener U."/>
            <person name="Henrissat B."/>
            <person name="Howlett B.J."/>
            <person name="Kodira C."/>
            <person name="Kretschmer M."/>
            <person name="Lappartient A."/>
            <person name="Leroch M."/>
            <person name="Levis C."/>
            <person name="Mauceli E."/>
            <person name="Neuveglise C."/>
            <person name="Oeser B."/>
            <person name="Pearson M."/>
            <person name="Poulain J."/>
            <person name="Poussereau N."/>
            <person name="Quesneville H."/>
            <person name="Rascle C."/>
            <person name="Schumacher J."/>
            <person name="Segurens B."/>
            <person name="Sexton A."/>
            <person name="Silva E."/>
            <person name="Sirven C."/>
            <person name="Soanes D.M."/>
            <person name="Talbot N.J."/>
            <person name="Templeton M."/>
            <person name="Yandava C."/>
            <person name="Yarden O."/>
            <person name="Zeng Q."/>
            <person name="Rollins J.A."/>
            <person name="Lebrun M.H."/>
            <person name="Dickman M."/>
        </authorList>
    </citation>
    <scope>NUCLEOTIDE SEQUENCE [LARGE SCALE GENOMIC DNA]</scope>
    <source>
        <strain evidence="2">T4</strain>
    </source>
</reference>
<dbReference type="EMBL" id="FQ790343">
    <property type="protein sequence ID" value="CCD52441.1"/>
    <property type="molecule type" value="Genomic_DNA"/>
</dbReference>
<sequence>MTSWNFIINPSEHRRPWKIKKTNYIFRNHPSWGFDTGRSFIVAGFSAEEFFPIQVAREEKHRIPSHHII</sequence>
<proteinExistence type="predicted"/>
<dbReference type="AlphaFoldDB" id="G2YLE3"/>
<dbReference type="InParanoid" id="G2YLE3"/>
<dbReference type="Proteomes" id="UP000008177">
    <property type="component" value="Unplaced contigs"/>
</dbReference>
<organism evidence="1 2">
    <name type="scientific">Botryotinia fuckeliana (strain T4)</name>
    <name type="common">Noble rot fungus</name>
    <name type="synonym">Botrytis cinerea</name>
    <dbReference type="NCBI Taxonomy" id="999810"/>
    <lineage>
        <taxon>Eukaryota</taxon>
        <taxon>Fungi</taxon>
        <taxon>Dikarya</taxon>
        <taxon>Ascomycota</taxon>
        <taxon>Pezizomycotina</taxon>
        <taxon>Leotiomycetes</taxon>
        <taxon>Helotiales</taxon>
        <taxon>Sclerotiniaceae</taxon>
        <taxon>Botrytis</taxon>
    </lineage>
</organism>
<evidence type="ECO:0000313" key="2">
    <source>
        <dbReference type="Proteomes" id="UP000008177"/>
    </source>
</evidence>
<protein>
    <submittedName>
        <fullName evidence="1">Uncharacterized protein</fullName>
    </submittedName>
</protein>
<accession>G2YLE3</accession>
<name>G2YLE3_BOTF4</name>
<evidence type="ECO:0000313" key="1">
    <source>
        <dbReference type="EMBL" id="CCD52441.1"/>
    </source>
</evidence>
<gene>
    <name evidence="1" type="ORF">BofuT4_uP077340.1</name>
</gene>
<dbReference type="HOGENOM" id="CLU_2775668_0_0_1"/>